<dbReference type="InterPro" id="IPR046787">
    <property type="entry name" value="DnaT_2"/>
</dbReference>
<protein>
    <recommendedName>
        <fullName evidence="1">Putative DnaT-like domain-containing protein</fullName>
    </recommendedName>
</protein>
<evidence type="ECO:0000313" key="3">
    <source>
        <dbReference type="Proteomes" id="UP001320513"/>
    </source>
</evidence>
<organism evidence="2 3">
    <name type="scientific">Pseudomonas maioricensis</name>
    <dbReference type="NCBI Taxonomy" id="1766623"/>
    <lineage>
        <taxon>Bacteria</taxon>
        <taxon>Pseudomonadati</taxon>
        <taxon>Pseudomonadota</taxon>
        <taxon>Gammaproteobacteria</taxon>
        <taxon>Pseudomonadales</taxon>
        <taxon>Pseudomonadaceae</taxon>
        <taxon>Pseudomonas</taxon>
    </lineage>
</organism>
<keyword evidence="3" id="KW-1185">Reference proteome</keyword>
<dbReference type="RefSeq" id="WP_243246981.1">
    <property type="nucleotide sequence ID" value="NZ_LOHG01000008.1"/>
</dbReference>
<comment type="caution">
    <text evidence="2">The sequence shown here is derived from an EMBL/GenBank/DDBJ whole genome shotgun (WGS) entry which is preliminary data.</text>
</comment>
<dbReference type="Pfam" id="PF20557">
    <property type="entry name" value="DnaT_2"/>
    <property type="match status" value="1"/>
</dbReference>
<sequence length="164" mass="17514">MALVIEDGSVVAGAESYASAAEFATYAANYGKIIPVEEVAQEVLLRRSALQMEAMSWKGNVVHIDQPLKWPRADVCRNGFILDYDRIPPQIKAGQMALAAEIHADDLVDPDTKMGAIVSETVGPLSTTYASAKTSASKPAAIRQSYAQFAGLVESSGQIKLSRG</sequence>
<evidence type="ECO:0000259" key="1">
    <source>
        <dbReference type="Pfam" id="PF20557"/>
    </source>
</evidence>
<dbReference type="EMBL" id="LOHG01000008">
    <property type="protein sequence ID" value="MCI8210760.1"/>
    <property type="molecule type" value="Genomic_DNA"/>
</dbReference>
<reference evidence="2 3" key="1">
    <citation type="submission" date="2015-12" db="EMBL/GenBank/DDBJ databases">
        <title>Phylogenomics in the description of a new species in the Pseudomonas syringae group.</title>
        <authorList>
            <person name="Busquets A."/>
            <person name="Gomila M."/>
            <person name="Beiki F."/>
            <person name="Rahimian H."/>
            <person name="Mulet M."/>
            <person name="Sanchez D."/>
            <person name="Garcia-Valdes E."/>
            <person name="Lalucat J."/>
        </authorList>
    </citation>
    <scope>NUCLEOTIDE SEQUENCE [LARGE SCALE GENOMIC DNA]</scope>
    <source>
        <strain evidence="2 3">S25</strain>
    </source>
</reference>
<dbReference type="Proteomes" id="UP001320513">
    <property type="component" value="Unassembled WGS sequence"/>
</dbReference>
<name>A0ABS9ZJJ3_9PSED</name>
<accession>A0ABS9ZJJ3</accession>
<evidence type="ECO:0000313" key="2">
    <source>
        <dbReference type="EMBL" id="MCI8210760.1"/>
    </source>
</evidence>
<gene>
    <name evidence="2" type="ORF">AUC61_14575</name>
</gene>
<proteinExistence type="predicted"/>
<feature type="domain" description="Putative DnaT-like" evidence="1">
    <location>
        <begin position="1"/>
        <end position="163"/>
    </location>
</feature>